<keyword evidence="2" id="KW-0433">Leucine-rich repeat</keyword>
<comment type="caution">
    <text evidence="10">The sequence shown here is derived from an EMBL/GenBank/DDBJ whole genome shotgun (WGS) entry which is preliminary data.</text>
</comment>
<protein>
    <submittedName>
        <fullName evidence="10">Uncharacterized protein</fullName>
    </submittedName>
</protein>
<evidence type="ECO:0000256" key="2">
    <source>
        <dbReference type="ARBA" id="ARBA00022614"/>
    </source>
</evidence>
<keyword evidence="9" id="KW-0325">Glycoprotein</keyword>
<proteinExistence type="predicted"/>
<accession>A0AAW1WCH1</accession>
<dbReference type="AlphaFoldDB" id="A0AAW1WCH1"/>
<keyword evidence="3" id="KW-0812">Transmembrane</keyword>
<evidence type="ECO:0000256" key="1">
    <source>
        <dbReference type="ARBA" id="ARBA00004479"/>
    </source>
</evidence>
<sequence length="147" mass="16587">MVDLSSNRLHGPIPSLIFQQAWNLISFNVSNNPLRFYSLFLFVVLPRYDTWIFPSIISVVVYLVDLGSVPNCRYFVLVTITCQDCFHKMSLPHSKTFHYLEISLYGALSDGIANLTNLTSLDLSYNNLSGVLPSPSWEALQVETPTP</sequence>
<dbReference type="GO" id="GO:0016020">
    <property type="term" value="C:membrane"/>
    <property type="evidence" value="ECO:0007669"/>
    <property type="project" value="UniProtKB-SubCell"/>
</dbReference>
<dbReference type="PROSITE" id="PS51450">
    <property type="entry name" value="LRR"/>
    <property type="match status" value="1"/>
</dbReference>
<evidence type="ECO:0000256" key="6">
    <source>
        <dbReference type="ARBA" id="ARBA00022989"/>
    </source>
</evidence>
<dbReference type="InterPro" id="IPR001611">
    <property type="entry name" value="Leu-rich_rpt"/>
</dbReference>
<dbReference type="PANTHER" id="PTHR27000:SF642">
    <property type="entry name" value="INACTIVE LEUCINE-RICH REPEAT RECEPTOR KINASE XIAO-RELATED"/>
    <property type="match status" value="1"/>
</dbReference>
<comment type="subcellular location">
    <subcellularLocation>
        <location evidence="1">Membrane</location>
        <topology evidence="1">Single-pass type I membrane protein</topology>
    </subcellularLocation>
</comment>
<dbReference type="InterPro" id="IPR032675">
    <property type="entry name" value="LRR_dom_sf"/>
</dbReference>
<reference evidence="10 11" key="1">
    <citation type="journal article" date="2023" name="G3 (Bethesda)">
        <title>A chromosome-length genome assembly and annotation of blackberry (Rubus argutus, cv. 'Hillquist').</title>
        <authorList>
            <person name="Bruna T."/>
            <person name="Aryal R."/>
            <person name="Dudchenko O."/>
            <person name="Sargent D.J."/>
            <person name="Mead D."/>
            <person name="Buti M."/>
            <person name="Cavallini A."/>
            <person name="Hytonen T."/>
            <person name="Andres J."/>
            <person name="Pham M."/>
            <person name="Weisz D."/>
            <person name="Mascagni F."/>
            <person name="Usai G."/>
            <person name="Natali L."/>
            <person name="Bassil N."/>
            <person name="Fernandez G.E."/>
            <person name="Lomsadze A."/>
            <person name="Armour M."/>
            <person name="Olukolu B."/>
            <person name="Poorten T."/>
            <person name="Britton C."/>
            <person name="Davik J."/>
            <person name="Ashrafi H."/>
            <person name="Aiden E.L."/>
            <person name="Borodovsky M."/>
            <person name="Worthington M."/>
        </authorList>
    </citation>
    <scope>NUCLEOTIDE SEQUENCE [LARGE SCALE GENOMIC DNA]</scope>
    <source>
        <strain evidence="10">PI 553951</strain>
    </source>
</reference>
<evidence type="ECO:0000256" key="5">
    <source>
        <dbReference type="ARBA" id="ARBA00022737"/>
    </source>
</evidence>
<dbReference type="EMBL" id="JBEDUW010000006">
    <property type="protein sequence ID" value="KAK9921373.1"/>
    <property type="molecule type" value="Genomic_DNA"/>
</dbReference>
<evidence type="ECO:0000313" key="11">
    <source>
        <dbReference type="Proteomes" id="UP001457282"/>
    </source>
</evidence>
<name>A0AAW1WCH1_RUBAR</name>
<dbReference type="Proteomes" id="UP001457282">
    <property type="component" value="Unassembled WGS sequence"/>
</dbReference>
<dbReference type="SUPFAM" id="SSF52047">
    <property type="entry name" value="RNI-like"/>
    <property type="match status" value="1"/>
</dbReference>
<keyword evidence="4" id="KW-0732">Signal</keyword>
<dbReference type="Pfam" id="PF00560">
    <property type="entry name" value="LRR_1"/>
    <property type="match status" value="1"/>
</dbReference>
<gene>
    <name evidence="10" type="ORF">M0R45_029884</name>
</gene>
<evidence type="ECO:0000256" key="8">
    <source>
        <dbReference type="ARBA" id="ARBA00023170"/>
    </source>
</evidence>
<evidence type="ECO:0000256" key="7">
    <source>
        <dbReference type="ARBA" id="ARBA00023136"/>
    </source>
</evidence>
<organism evidence="10 11">
    <name type="scientific">Rubus argutus</name>
    <name type="common">Southern blackberry</name>
    <dbReference type="NCBI Taxonomy" id="59490"/>
    <lineage>
        <taxon>Eukaryota</taxon>
        <taxon>Viridiplantae</taxon>
        <taxon>Streptophyta</taxon>
        <taxon>Embryophyta</taxon>
        <taxon>Tracheophyta</taxon>
        <taxon>Spermatophyta</taxon>
        <taxon>Magnoliopsida</taxon>
        <taxon>eudicotyledons</taxon>
        <taxon>Gunneridae</taxon>
        <taxon>Pentapetalae</taxon>
        <taxon>rosids</taxon>
        <taxon>fabids</taxon>
        <taxon>Rosales</taxon>
        <taxon>Rosaceae</taxon>
        <taxon>Rosoideae</taxon>
        <taxon>Rosoideae incertae sedis</taxon>
        <taxon>Rubus</taxon>
    </lineage>
</organism>
<evidence type="ECO:0000256" key="9">
    <source>
        <dbReference type="ARBA" id="ARBA00023180"/>
    </source>
</evidence>
<evidence type="ECO:0000256" key="4">
    <source>
        <dbReference type="ARBA" id="ARBA00022729"/>
    </source>
</evidence>
<evidence type="ECO:0000313" key="10">
    <source>
        <dbReference type="EMBL" id="KAK9921373.1"/>
    </source>
</evidence>
<keyword evidence="6" id="KW-1133">Transmembrane helix</keyword>
<evidence type="ECO:0000256" key="3">
    <source>
        <dbReference type="ARBA" id="ARBA00022692"/>
    </source>
</evidence>
<dbReference type="PANTHER" id="PTHR27000">
    <property type="entry name" value="LEUCINE-RICH REPEAT RECEPTOR-LIKE PROTEIN KINASE FAMILY PROTEIN-RELATED"/>
    <property type="match status" value="1"/>
</dbReference>
<keyword evidence="7" id="KW-0472">Membrane</keyword>
<dbReference type="Gene3D" id="3.80.10.10">
    <property type="entry name" value="Ribonuclease Inhibitor"/>
    <property type="match status" value="1"/>
</dbReference>
<keyword evidence="11" id="KW-1185">Reference proteome</keyword>
<keyword evidence="5" id="KW-0677">Repeat</keyword>
<keyword evidence="8" id="KW-0675">Receptor</keyword>